<feature type="transmembrane region" description="Helical" evidence="1">
    <location>
        <begin position="28"/>
        <end position="45"/>
    </location>
</feature>
<reference evidence="2 3" key="1">
    <citation type="submission" date="2016-07" db="EMBL/GenBank/DDBJ databases">
        <title>Multiple horizontal gene transfer events from other fungi enriched the ability of initially mycotrophic Trichoderma (Ascomycota) to feed on dead plant biomass.</title>
        <authorList>
            <consortium name="DOE Joint Genome Institute"/>
            <person name="Aerts A."/>
            <person name="Atanasova L."/>
            <person name="Chenthamara K."/>
            <person name="Zhang J."/>
            <person name="Grujic M."/>
            <person name="Henrissat B."/>
            <person name="Kuo A."/>
            <person name="Salamov A."/>
            <person name="Lipzen A."/>
            <person name="Labutti K."/>
            <person name="Barry K."/>
            <person name="Miao Y."/>
            <person name="Rahimi M.J."/>
            <person name="Shen Q."/>
            <person name="Grigoriev I.V."/>
            <person name="Kubicek C.P."/>
            <person name="Druzhinina I.S."/>
        </authorList>
    </citation>
    <scope>NUCLEOTIDE SEQUENCE [LARGE SCALE GENOMIC DNA]</scope>
    <source>
        <strain evidence="2 3">CBS 433.97</strain>
    </source>
</reference>
<dbReference type="Proteomes" id="UP000240493">
    <property type="component" value="Unassembled WGS sequence"/>
</dbReference>
<keyword evidence="3" id="KW-1185">Reference proteome</keyword>
<keyword evidence="1" id="KW-0472">Membrane</keyword>
<keyword evidence="1" id="KW-0812">Transmembrane</keyword>
<proteinExistence type="predicted"/>
<organism evidence="2 3">
    <name type="scientific">Trichoderma asperellum (strain ATCC 204424 / CBS 433.97 / NBRC 101777)</name>
    <dbReference type="NCBI Taxonomy" id="1042311"/>
    <lineage>
        <taxon>Eukaryota</taxon>
        <taxon>Fungi</taxon>
        <taxon>Dikarya</taxon>
        <taxon>Ascomycota</taxon>
        <taxon>Pezizomycotina</taxon>
        <taxon>Sordariomycetes</taxon>
        <taxon>Hypocreomycetidae</taxon>
        <taxon>Hypocreales</taxon>
        <taxon>Hypocreaceae</taxon>
        <taxon>Trichoderma</taxon>
    </lineage>
</organism>
<protein>
    <submittedName>
        <fullName evidence="2">Uncharacterized protein</fullName>
    </submittedName>
</protein>
<gene>
    <name evidence="2" type="ORF">M441DRAFT_61857</name>
</gene>
<evidence type="ECO:0000313" key="3">
    <source>
        <dbReference type="Proteomes" id="UP000240493"/>
    </source>
</evidence>
<name>A0A2T3YV33_TRIA4</name>
<dbReference type="EMBL" id="KZ679270">
    <property type="protein sequence ID" value="PTB36389.1"/>
    <property type="molecule type" value="Genomic_DNA"/>
</dbReference>
<accession>A0A2T3YV33</accession>
<keyword evidence="1" id="KW-1133">Transmembrane helix</keyword>
<evidence type="ECO:0000313" key="2">
    <source>
        <dbReference type="EMBL" id="PTB36389.1"/>
    </source>
</evidence>
<evidence type="ECO:0000256" key="1">
    <source>
        <dbReference type="SAM" id="Phobius"/>
    </source>
</evidence>
<dbReference type="AlphaFoldDB" id="A0A2T3YV33"/>
<sequence length="61" mass="7302">MVFDFSVPKKFRENYSLTGLLQLYSTRYSATHSILISIVIIKVMYRYTMLPLSLRFYNQRS</sequence>